<keyword evidence="4" id="KW-1185">Reference proteome</keyword>
<gene>
    <name evidence="1" type="ORF">JWYL7_0749</name>
    <name evidence="2" type="ORF">SAMN05661008_00649</name>
</gene>
<dbReference type="Proteomes" id="UP000323392">
    <property type="component" value="Unassembled WGS sequence"/>
</dbReference>
<protein>
    <submittedName>
        <fullName evidence="1">2-hydroxyglutaryl-CoA dehydratase activator</fullName>
    </submittedName>
</protein>
<dbReference type="PATRIC" id="fig|1121328.3.peg.755"/>
<reference evidence="1 3" key="1">
    <citation type="submission" date="2016-02" db="EMBL/GenBank/DDBJ databases">
        <title>Draft genome sequence for Clostridium paradoxum JW-YL-7.</title>
        <authorList>
            <person name="Utturkar S.M."/>
            <person name="Lancaster A."/>
            <person name="Poole F.L."/>
            <person name="Adams M.W."/>
            <person name="Brown S.D."/>
        </authorList>
    </citation>
    <scope>NUCLEOTIDE SEQUENCE [LARGE SCALE GENOMIC DNA]</scope>
    <source>
        <strain evidence="1 3">JW-YL-7</strain>
    </source>
</reference>
<dbReference type="EMBL" id="LSFY01000001">
    <property type="protein sequence ID" value="KXZ39674.1"/>
    <property type="molecule type" value="Genomic_DNA"/>
</dbReference>
<evidence type="ECO:0000313" key="2">
    <source>
        <dbReference type="EMBL" id="SHK65111.1"/>
    </source>
</evidence>
<dbReference type="EMBL" id="FRBG01000003">
    <property type="protein sequence ID" value="SHK65111.1"/>
    <property type="molecule type" value="Genomic_DNA"/>
</dbReference>
<accession>A0A150FPY9</accession>
<dbReference type="SUPFAM" id="SSF53067">
    <property type="entry name" value="Actin-like ATPase domain"/>
    <property type="match status" value="1"/>
</dbReference>
<dbReference type="InterPro" id="IPR043129">
    <property type="entry name" value="ATPase_NBD"/>
</dbReference>
<dbReference type="STRING" id="1121328.JWYL7_0749"/>
<evidence type="ECO:0000313" key="1">
    <source>
        <dbReference type="EMBL" id="KXZ39674.1"/>
    </source>
</evidence>
<evidence type="ECO:0000313" key="4">
    <source>
        <dbReference type="Proteomes" id="UP000323392"/>
    </source>
</evidence>
<sequence length="39" mass="4395">MKRVYLGIDVGSVSTNIVIIDENNEVIQKLYIRTMGAIQ</sequence>
<dbReference type="AlphaFoldDB" id="A0A150FPY9"/>
<reference evidence="2 4" key="2">
    <citation type="submission" date="2016-11" db="EMBL/GenBank/DDBJ databases">
        <authorList>
            <person name="Varghese N."/>
            <person name="Submissions S."/>
        </authorList>
    </citation>
    <scope>NUCLEOTIDE SEQUENCE [LARGE SCALE GENOMIC DNA]</scope>
    <source>
        <strain evidence="2 4">DSM 7308</strain>
    </source>
</reference>
<dbReference type="Proteomes" id="UP000092605">
    <property type="component" value="Unassembled WGS sequence"/>
</dbReference>
<dbReference type="Gene3D" id="3.30.420.40">
    <property type="match status" value="1"/>
</dbReference>
<organism evidence="1 3">
    <name type="scientific">Alkalithermobacter thermoalcaliphilus JW-YL-7 = DSM 7308</name>
    <dbReference type="NCBI Taxonomy" id="1121328"/>
    <lineage>
        <taxon>Bacteria</taxon>
        <taxon>Bacillati</taxon>
        <taxon>Bacillota</taxon>
        <taxon>Clostridia</taxon>
        <taxon>Peptostreptococcales</taxon>
        <taxon>Tepidibacteraceae</taxon>
        <taxon>Alkalithermobacter</taxon>
    </lineage>
</organism>
<comment type="caution">
    <text evidence="1">The sequence shown here is derived from an EMBL/GenBank/DDBJ whole genome shotgun (WGS) entry which is preliminary data.</text>
</comment>
<evidence type="ECO:0000313" key="3">
    <source>
        <dbReference type="Proteomes" id="UP000092605"/>
    </source>
</evidence>
<proteinExistence type="predicted"/>
<name>A0A150FPY9_CLOPD</name>